<keyword evidence="1" id="KW-0863">Zinc-finger</keyword>
<feature type="region of interest" description="Disordered" evidence="2">
    <location>
        <begin position="1"/>
        <end position="69"/>
    </location>
</feature>
<feature type="compositionally biased region" description="Basic and acidic residues" evidence="2">
    <location>
        <begin position="193"/>
        <end position="208"/>
    </location>
</feature>
<feature type="region of interest" description="Disordered" evidence="2">
    <location>
        <begin position="94"/>
        <end position="208"/>
    </location>
</feature>
<dbReference type="Proteomes" id="UP001165160">
    <property type="component" value="Unassembled WGS sequence"/>
</dbReference>
<dbReference type="GO" id="GO:0008270">
    <property type="term" value="F:zinc ion binding"/>
    <property type="evidence" value="ECO:0007669"/>
    <property type="project" value="UniProtKB-KW"/>
</dbReference>
<proteinExistence type="predicted"/>
<feature type="compositionally biased region" description="Basic and acidic residues" evidence="2">
    <location>
        <begin position="105"/>
        <end position="135"/>
    </location>
</feature>
<evidence type="ECO:0000256" key="2">
    <source>
        <dbReference type="SAM" id="MobiDB-lite"/>
    </source>
</evidence>
<sequence length="928" mass="107936">MTLRRSNGWADSTSPHLSPAKENHSPVKPNIDPSVLQSKPSPSKAPQNTNTQKANKRPITVKLSDVNRPPWEVEMGIRGTYGLLMGKPKSIVRGNVLNSSVIFKSPEERQKEKEEEEAKKKEEEKQKAKEAKERAAATASPPPEDKKKLKFAQKFRKKAKKKAHQAKRKAQKKRRSETLDWSSTSSESDGEEVNFKEDDSEEEKQKAEELELDPLTKLLEAHLPSSANFDESQRKRLSPFQRARRASLKQHRKELDNAGAAAAAEVNPRDVVVRQSAMDKLEGYHRDASALVIQTAYRRWTSNQMVIGWVGFSQMQIEDSAPKDSLTFVPPPNAFQERLSDRAYKRLQRRQQRLVFRSWWNVINSFIRCRERILTCYFASKLSRKMVGWLRVVKRQMALKRVVYIQERLVRFRHFRLWRGLTIIKRNMHWCQKRALYAIKSFLSGAVLKNRERWEMIVWKWKEWMAASYIAHWYRGASCRKWYLRYVKAAHRVKDEIMRRLGGEVLEMRNAVEIERLSRERATMKKISRRAVAALREYIATEEGADEFNIYWRVVRNHRRQVKKGELRKLRLLLKRPKTFSGSVAQITQIQYNDAKELYKDYFKTDWRVPAYTCCEERITYESRRVSRENFRREQAPLFDCEKCKKPFVFEYLLRRHKLIYDGSCEPKVPDHLEWVKADKFSKAAMQRIVNIFYSHLVKDRLQGKRGADVAMMAASSGAGHEGATMDGVDAGERKAATTKWGKIKMAVGDENMVDGSGKAFGGAVSGLKSKLMLAKLKAAELVEKQLEGGEEEEEEEEEEIKPHWVEAKDHPIYHKFFDLVPVVGELSVKKRMDSMGFDPTILDEPECMIGLDNSIYPNKRVPLNIVEEGWENFDPEAHRLQDFDGDLVEAAREYNENHSSSEDESDEEKFVKEDEERRRKLERFGSD</sequence>
<name>A0A9W7B042_9STRA</name>
<organism evidence="4 5">
    <name type="scientific">Triparma verrucosa</name>
    <dbReference type="NCBI Taxonomy" id="1606542"/>
    <lineage>
        <taxon>Eukaryota</taxon>
        <taxon>Sar</taxon>
        <taxon>Stramenopiles</taxon>
        <taxon>Ochrophyta</taxon>
        <taxon>Bolidophyceae</taxon>
        <taxon>Parmales</taxon>
        <taxon>Triparmaceae</taxon>
        <taxon>Triparma</taxon>
    </lineage>
</organism>
<feature type="compositionally biased region" description="Polar residues" evidence="2">
    <location>
        <begin position="35"/>
        <end position="53"/>
    </location>
</feature>
<keyword evidence="1" id="KW-0862">Zinc</keyword>
<evidence type="ECO:0000256" key="1">
    <source>
        <dbReference type="PROSITE-ProRule" id="PRU00042"/>
    </source>
</evidence>
<dbReference type="PROSITE" id="PS50157">
    <property type="entry name" value="ZINC_FINGER_C2H2_2"/>
    <property type="match status" value="1"/>
</dbReference>
<dbReference type="AlphaFoldDB" id="A0A9W7B042"/>
<feature type="compositionally biased region" description="Basic residues" evidence="2">
    <location>
        <begin position="148"/>
        <end position="175"/>
    </location>
</feature>
<gene>
    <name evidence="4" type="ORF">TrVE_jg13912</name>
</gene>
<keyword evidence="5" id="KW-1185">Reference proteome</keyword>
<dbReference type="InterPro" id="IPR013087">
    <property type="entry name" value="Znf_C2H2_type"/>
</dbReference>
<feature type="domain" description="C2H2-type" evidence="3">
    <location>
        <begin position="639"/>
        <end position="666"/>
    </location>
</feature>
<reference evidence="5" key="1">
    <citation type="journal article" date="2023" name="Commun. Biol.">
        <title>Genome analysis of Parmales, the sister group of diatoms, reveals the evolutionary specialization of diatoms from phago-mixotrophs to photoautotrophs.</title>
        <authorList>
            <person name="Ban H."/>
            <person name="Sato S."/>
            <person name="Yoshikawa S."/>
            <person name="Yamada K."/>
            <person name="Nakamura Y."/>
            <person name="Ichinomiya M."/>
            <person name="Sato N."/>
            <person name="Blanc-Mathieu R."/>
            <person name="Endo H."/>
            <person name="Kuwata A."/>
            <person name="Ogata H."/>
        </authorList>
    </citation>
    <scope>NUCLEOTIDE SEQUENCE [LARGE SCALE GENOMIC DNA]</scope>
    <source>
        <strain evidence="5">NIES 3699</strain>
    </source>
</reference>
<feature type="compositionally biased region" description="Basic and acidic residues" evidence="2">
    <location>
        <begin position="909"/>
        <end position="928"/>
    </location>
</feature>
<comment type="caution">
    <text evidence="4">The sequence shown here is derived from an EMBL/GenBank/DDBJ whole genome shotgun (WGS) entry which is preliminary data.</text>
</comment>
<evidence type="ECO:0000259" key="3">
    <source>
        <dbReference type="PROSITE" id="PS50157"/>
    </source>
</evidence>
<feature type="region of interest" description="Disordered" evidence="2">
    <location>
        <begin position="894"/>
        <end position="928"/>
    </location>
</feature>
<dbReference type="EMBL" id="BRXX01000002">
    <property type="protein sequence ID" value="GMH81447.1"/>
    <property type="molecule type" value="Genomic_DNA"/>
</dbReference>
<evidence type="ECO:0000313" key="5">
    <source>
        <dbReference type="Proteomes" id="UP001165160"/>
    </source>
</evidence>
<evidence type="ECO:0000313" key="4">
    <source>
        <dbReference type="EMBL" id="GMH81447.1"/>
    </source>
</evidence>
<keyword evidence="1" id="KW-0479">Metal-binding</keyword>
<protein>
    <recommendedName>
        <fullName evidence="3">C2H2-type domain-containing protein</fullName>
    </recommendedName>
</protein>
<accession>A0A9W7B042</accession>